<sequence length="146" mass="16471">MFHPECVKRRKGKWKVIPQRVQSEKCISGTKEASSETAFAGDSTTLRKEKESSQPLLPSHPWLCPSGQMMLFLVCPAFAVEGRAHGASLKVSFETEICPRKQRITEAGPRFVQRCVWPRLLPPALHVVSCHSKGLWRLCGTEDERQ</sequence>
<reference evidence="1" key="1">
    <citation type="journal article" date="2023" name="Science">
        <title>Genome structures resolve the early diversification of teleost fishes.</title>
        <authorList>
            <person name="Parey E."/>
            <person name="Louis A."/>
            <person name="Montfort J."/>
            <person name="Bouchez O."/>
            <person name="Roques C."/>
            <person name="Iampietro C."/>
            <person name="Lluch J."/>
            <person name="Castinel A."/>
            <person name="Donnadieu C."/>
            <person name="Desvignes T."/>
            <person name="Floi Bucao C."/>
            <person name="Jouanno E."/>
            <person name="Wen M."/>
            <person name="Mejri S."/>
            <person name="Dirks R."/>
            <person name="Jansen H."/>
            <person name="Henkel C."/>
            <person name="Chen W.J."/>
            <person name="Zahm M."/>
            <person name="Cabau C."/>
            <person name="Klopp C."/>
            <person name="Thompson A.W."/>
            <person name="Robinson-Rechavi M."/>
            <person name="Braasch I."/>
            <person name="Lecointre G."/>
            <person name="Bobe J."/>
            <person name="Postlethwait J.H."/>
            <person name="Berthelot C."/>
            <person name="Roest Crollius H."/>
            <person name="Guiguen Y."/>
        </authorList>
    </citation>
    <scope>NUCLEOTIDE SEQUENCE</scope>
    <source>
        <strain evidence="1">NC1722</strain>
    </source>
</reference>
<organism evidence="1 2">
    <name type="scientific">Aldrovandia affinis</name>
    <dbReference type="NCBI Taxonomy" id="143900"/>
    <lineage>
        <taxon>Eukaryota</taxon>
        <taxon>Metazoa</taxon>
        <taxon>Chordata</taxon>
        <taxon>Craniata</taxon>
        <taxon>Vertebrata</taxon>
        <taxon>Euteleostomi</taxon>
        <taxon>Actinopterygii</taxon>
        <taxon>Neopterygii</taxon>
        <taxon>Teleostei</taxon>
        <taxon>Notacanthiformes</taxon>
        <taxon>Halosauridae</taxon>
        <taxon>Aldrovandia</taxon>
    </lineage>
</organism>
<evidence type="ECO:0000313" key="1">
    <source>
        <dbReference type="EMBL" id="KAJ8394924.1"/>
    </source>
</evidence>
<dbReference type="EMBL" id="JAINUG010000121">
    <property type="protein sequence ID" value="KAJ8394924.1"/>
    <property type="molecule type" value="Genomic_DNA"/>
</dbReference>
<protein>
    <submittedName>
        <fullName evidence="1">Uncharacterized protein</fullName>
    </submittedName>
</protein>
<accession>A0AAD7S2V9</accession>
<dbReference type="AlphaFoldDB" id="A0AAD7S2V9"/>
<gene>
    <name evidence="1" type="ORF">AAFF_G00040470</name>
</gene>
<keyword evidence="2" id="KW-1185">Reference proteome</keyword>
<name>A0AAD7S2V9_9TELE</name>
<proteinExistence type="predicted"/>
<comment type="caution">
    <text evidence="1">The sequence shown here is derived from an EMBL/GenBank/DDBJ whole genome shotgun (WGS) entry which is preliminary data.</text>
</comment>
<evidence type="ECO:0000313" key="2">
    <source>
        <dbReference type="Proteomes" id="UP001221898"/>
    </source>
</evidence>
<dbReference type="Proteomes" id="UP001221898">
    <property type="component" value="Unassembled WGS sequence"/>
</dbReference>